<reference evidence="20" key="1">
    <citation type="journal article" date="2023" name="Mol. Biol. Evol.">
        <title>Third-Generation Sequencing Reveals the Adaptive Role of the Epigenome in Three Deep-Sea Polychaetes.</title>
        <authorList>
            <person name="Perez M."/>
            <person name="Aroh O."/>
            <person name="Sun Y."/>
            <person name="Lan Y."/>
            <person name="Juniper S.K."/>
            <person name="Young C.R."/>
            <person name="Angers B."/>
            <person name="Qian P.Y."/>
        </authorList>
    </citation>
    <scope>NUCLEOTIDE SEQUENCE</scope>
    <source>
        <strain evidence="20">P08H-3</strain>
    </source>
</reference>
<evidence type="ECO:0000256" key="17">
    <source>
        <dbReference type="PIRSR" id="PIRSR634016-4"/>
    </source>
</evidence>
<dbReference type="Gene3D" id="1.10.390.10">
    <property type="entry name" value="Neutral Protease Domain 2"/>
    <property type="match status" value="1"/>
</dbReference>
<evidence type="ECO:0000256" key="5">
    <source>
        <dbReference type="ARBA" id="ARBA00022670"/>
    </source>
</evidence>
<proteinExistence type="inferred from homology"/>
<dbReference type="GO" id="GO:0008270">
    <property type="term" value="F:zinc ion binding"/>
    <property type="evidence" value="ECO:0007669"/>
    <property type="project" value="InterPro"/>
</dbReference>
<dbReference type="FunFam" id="1.10.390.10:FF:000016">
    <property type="entry name" value="Glutamyl aminopeptidase"/>
    <property type="match status" value="1"/>
</dbReference>
<comment type="cofactor">
    <cofactor evidence="16">
        <name>Zn(2+)</name>
        <dbReference type="ChEBI" id="CHEBI:29105"/>
    </cofactor>
    <text evidence="16">Binds 1 zinc ion per subunit.</text>
</comment>
<name>A0AAD9K165_9ANNE</name>
<dbReference type="InterPro" id="IPR001930">
    <property type="entry name" value="Peptidase_M1"/>
</dbReference>
<keyword evidence="12" id="KW-0472">Membrane</keyword>
<evidence type="ECO:0000256" key="9">
    <source>
        <dbReference type="ARBA" id="ARBA00022833"/>
    </source>
</evidence>
<evidence type="ECO:0000256" key="4">
    <source>
        <dbReference type="ARBA" id="ARBA00022475"/>
    </source>
</evidence>
<evidence type="ECO:0000256" key="1">
    <source>
        <dbReference type="ARBA" id="ARBA00004167"/>
    </source>
</evidence>
<dbReference type="PRINTS" id="PR00756">
    <property type="entry name" value="ALADIPTASE"/>
</dbReference>
<evidence type="ECO:0000259" key="18">
    <source>
        <dbReference type="Pfam" id="PF01433"/>
    </source>
</evidence>
<dbReference type="Gene3D" id="2.60.40.1910">
    <property type="match status" value="1"/>
</dbReference>
<evidence type="ECO:0000256" key="12">
    <source>
        <dbReference type="ARBA" id="ARBA00023136"/>
    </source>
</evidence>
<dbReference type="Pfam" id="PF01433">
    <property type="entry name" value="Peptidase_M1"/>
    <property type="match status" value="1"/>
</dbReference>
<evidence type="ECO:0000313" key="20">
    <source>
        <dbReference type="EMBL" id="KAK2162015.1"/>
    </source>
</evidence>
<dbReference type="GO" id="GO:0005615">
    <property type="term" value="C:extracellular space"/>
    <property type="evidence" value="ECO:0007669"/>
    <property type="project" value="TreeGrafter"/>
</dbReference>
<dbReference type="GO" id="GO:0042277">
    <property type="term" value="F:peptide binding"/>
    <property type="evidence" value="ECO:0007669"/>
    <property type="project" value="TreeGrafter"/>
</dbReference>
<feature type="site" description="Transition state stabilizer" evidence="17">
    <location>
        <position position="198"/>
    </location>
</feature>
<evidence type="ECO:0000256" key="13">
    <source>
        <dbReference type="ARBA" id="ARBA00023157"/>
    </source>
</evidence>
<gene>
    <name evidence="20" type="ORF">LSH36_106g02029</name>
</gene>
<evidence type="ECO:0000256" key="11">
    <source>
        <dbReference type="ARBA" id="ARBA00023049"/>
    </source>
</evidence>
<evidence type="ECO:0000256" key="10">
    <source>
        <dbReference type="ARBA" id="ARBA00022989"/>
    </source>
</evidence>
<feature type="active site" description="Proton acceptor" evidence="15">
    <location>
        <position position="113"/>
    </location>
</feature>
<feature type="binding site" evidence="16">
    <location>
        <position position="116"/>
    </location>
    <ligand>
        <name>Zn(2+)</name>
        <dbReference type="ChEBI" id="CHEBI:29105"/>
        <note>catalytic</note>
    </ligand>
</feature>
<evidence type="ECO:0000256" key="2">
    <source>
        <dbReference type="ARBA" id="ARBA00004236"/>
    </source>
</evidence>
<keyword evidence="10" id="KW-1133">Transmembrane helix</keyword>
<dbReference type="InterPro" id="IPR014782">
    <property type="entry name" value="Peptidase_M1_dom"/>
</dbReference>
<keyword evidence="5" id="KW-0645">Protease</keyword>
<dbReference type="GO" id="GO:0043171">
    <property type="term" value="P:peptide catabolic process"/>
    <property type="evidence" value="ECO:0007669"/>
    <property type="project" value="TreeGrafter"/>
</dbReference>
<keyword evidence="9 16" id="KW-0862">Zinc</keyword>
<comment type="caution">
    <text evidence="20">The sequence shown here is derived from an EMBL/GenBank/DDBJ whole genome shotgun (WGS) entry which is preliminary data.</text>
</comment>
<keyword evidence="13" id="KW-1015">Disulfide bond</keyword>
<dbReference type="InterPro" id="IPR024571">
    <property type="entry name" value="ERAP1-like_C_dom"/>
</dbReference>
<comment type="similarity">
    <text evidence="3">Belongs to the peptidase M1 family.</text>
</comment>
<dbReference type="CDD" id="cd09601">
    <property type="entry name" value="M1_APN-Q_like"/>
    <property type="match status" value="1"/>
</dbReference>
<accession>A0AAD9K165</accession>
<dbReference type="EMBL" id="JAODUP010000106">
    <property type="protein sequence ID" value="KAK2162015.1"/>
    <property type="molecule type" value="Genomic_DNA"/>
</dbReference>
<keyword evidence="14" id="KW-0325">Glycoprotein</keyword>
<protein>
    <recommendedName>
        <fullName evidence="22">Aminopeptidase</fullName>
    </recommendedName>
</protein>
<dbReference type="PANTHER" id="PTHR11533">
    <property type="entry name" value="PROTEASE M1 ZINC METALLOPROTEASE"/>
    <property type="match status" value="1"/>
</dbReference>
<keyword evidence="11" id="KW-0482">Metalloprotease</keyword>
<comment type="subcellular location">
    <subcellularLocation>
        <location evidence="2">Cell membrane</location>
    </subcellularLocation>
    <subcellularLocation>
        <location evidence="1">Membrane</location>
        <topology evidence="1">Single-pass membrane protein</topology>
    </subcellularLocation>
</comment>
<evidence type="ECO:0000256" key="15">
    <source>
        <dbReference type="PIRSR" id="PIRSR634016-1"/>
    </source>
</evidence>
<evidence type="ECO:0008006" key="22">
    <source>
        <dbReference type="Google" id="ProtNLM"/>
    </source>
</evidence>
<evidence type="ECO:0000256" key="14">
    <source>
        <dbReference type="ARBA" id="ARBA00023180"/>
    </source>
</evidence>
<feature type="binding site" evidence="16">
    <location>
        <position position="112"/>
    </location>
    <ligand>
        <name>Zn(2+)</name>
        <dbReference type="ChEBI" id="CHEBI:29105"/>
        <note>catalytic</note>
    </ligand>
</feature>
<dbReference type="Pfam" id="PF11838">
    <property type="entry name" value="ERAP1_C"/>
    <property type="match status" value="1"/>
</dbReference>
<dbReference type="FunFam" id="1.25.50.20:FF:000001">
    <property type="entry name" value="Aminopeptidase"/>
    <property type="match status" value="1"/>
</dbReference>
<organism evidence="20 21">
    <name type="scientific">Paralvinella palmiformis</name>
    <dbReference type="NCBI Taxonomy" id="53620"/>
    <lineage>
        <taxon>Eukaryota</taxon>
        <taxon>Metazoa</taxon>
        <taxon>Spiralia</taxon>
        <taxon>Lophotrochozoa</taxon>
        <taxon>Annelida</taxon>
        <taxon>Polychaeta</taxon>
        <taxon>Sedentaria</taxon>
        <taxon>Canalipalpata</taxon>
        <taxon>Terebellida</taxon>
        <taxon>Terebelliformia</taxon>
        <taxon>Alvinellidae</taxon>
        <taxon>Paralvinella</taxon>
    </lineage>
</organism>
<dbReference type="SUPFAM" id="SSF55486">
    <property type="entry name" value="Metalloproteases ('zincins'), catalytic domain"/>
    <property type="match status" value="1"/>
</dbReference>
<dbReference type="InterPro" id="IPR050344">
    <property type="entry name" value="Peptidase_M1_aminopeptidases"/>
</dbReference>
<dbReference type="GO" id="GO:0005737">
    <property type="term" value="C:cytoplasm"/>
    <property type="evidence" value="ECO:0007669"/>
    <property type="project" value="TreeGrafter"/>
</dbReference>
<feature type="domain" description="ERAP1-like C-terminal" evidence="19">
    <location>
        <begin position="341"/>
        <end position="655"/>
    </location>
</feature>
<evidence type="ECO:0000256" key="6">
    <source>
        <dbReference type="ARBA" id="ARBA00022692"/>
    </source>
</evidence>
<dbReference type="Gene3D" id="1.25.50.20">
    <property type="match status" value="1"/>
</dbReference>
<dbReference type="Proteomes" id="UP001208570">
    <property type="component" value="Unassembled WGS sequence"/>
</dbReference>
<evidence type="ECO:0000259" key="19">
    <source>
        <dbReference type="Pfam" id="PF11838"/>
    </source>
</evidence>
<dbReference type="PANTHER" id="PTHR11533:SF299">
    <property type="entry name" value="AMINOPEPTIDASE"/>
    <property type="match status" value="1"/>
</dbReference>
<keyword evidence="6" id="KW-0812">Transmembrane</keyword>
<keyword evidence="21" id="KW-1185">Reference proteome</keyword>
<evidence type="ECO:0000256" key="8">
    <source>
        <dbReference type="ARBA" id="ARBA00022801"/>
    </source>
</evidence>
<dbReference type="GO" id="GO:0006508">
    <property type="term" value="P:proteolysis"/>
    <property type="evidence" value="ECO:0007669"/>
    <property type="project" value="UniProtKB-KW"/>
</dbReference>
<dbReference type="InterPro" id="IPR027268">
    <property type="entry name" value="Peptidase_M4/M1_CTD_sf"/>
</dbReference>
<keyword evidence="7 16" id="KW-0479">Metal-binding</keyword>
<dbReference type="GO" id="GO:0005886">
    <property type="term" value="C:plasma membrane"/>
    <property type="evidence" value="ECO:0007669"/>
    <property type="project" value="UniProtKB-SubCell"/>
</dbReference>
<sequence>MSTYLVAFVVCDYKAVTATTEDGKNVSIYAPADLIDEASLAIDVAPKILSFYEDFYNIPYPLAKSDHIAVPDFAAGAMENWGLITYRMRALLVNDETASPFDKQWVVIVIAHELAHQWFGNLVTMTWWNDLWLNEGFASFMEYKGADFVRPEWHMWDQFLLSGTWLAFSHDGLRSSHPISVNVTNPKEIEEIFDSITYNKGAALIRMCVFFLGEQVFRDGLELYLNRYKFSNAETKDLWVALSEKSAHIDVDVSKVMDTWTAQMGYPVVTVERHGNTISAKQERFLYNPRGRATEAYTSPYNYTWYIPLSYMTSDTGYSTYEMAWMNRGPATIMLDGNPSWVKVNINVTSLYCVHYKGAMWDNLVEQLQTDHTVFSAADRASLIKDAFALTRSGHLPISKALDLTTYLTKETDYVVWSTAYGVFSFIKELMEDKGDYHYLQNYLLSLIENQLTTNLWQPVDDHLQTFLQSLILSEAFHLQHQESITHALQLFQDWMNNSITPPPALKSLIFYVGAKYGGSVEWEYLWKQYENPDNSLEKKIYLRAMTATTDSVRIMRLLDWSLDPEKVRTADTVSVFQYLASNRGAQVLTWNFVKQNWNTIFTRYKDLAFQMKHLIDITKYFTSEYFYNEVKSFFEENLKGQDRRSVNQALENIEMNIDWLKNNQKDLVDWLKKHPINQ</sequence>
<feature type="domain" description="Peptidase M1 membrane alanine aminopeptidase" evidence="18">
    <location>
        <begin position="41"/>
        <end position="260"/>
    </location>
</feature>
<dbReference type="InterPro" id="IPR034016">
    <property type="entry name" value="M1_APN-typ"/>
</dbReference>
<evidence type="ECO:0000313" key="21">
    <source>
        <dbReference type="Proteomes" id="UP001208570"/>
    </source>
</evidence>
<evidence type="ECO:0000256" key="3">
    <source>
        <dbReference type="ARBA" id="ARBA00010136"/>
    </source>
</evidence>
<dbReference type="FunFam" id="2.60.40.1910:FF:000003">
    <property type="entry name" value="Aminopeptidase"/>
    <property type="match status" value="1"/>
</dbReference>
<evidence type="ECO:0000256" key="16">
    <source>
        <dbReference type="PIRSR" id="PIRSR634016-3"/>
    </source>
</evidence>
<keyword evidence="4" id="KW-1003">Cell membrane</keyword>
<dbReference type="AlphaFoldDB" id="A0AAD9K165"/>
<keyword evidence="8" id="KW-0378">Hydrolase</keyword>
<dbReference type="GO" id="GO:0070006">
    <property type="term" value="F:metalloaminopeptidase activity"/>
    <property type="evidence" value="ECO:0007669"/>
    <property type="project" value="TreeGrafter"/>
</dbReference>
<feature type="binding site" evidence="16">
    <location>
        <position position="135"/>
    </location>
    <ligand>
        <name>Zn(2+)</name>
        <dbReference type="ChEBI" id="CHEBI:29105"/>
        <note>catalytic</note>
    </ligand>
</feature>
<evidence type="ECO:0000256" key="7">
    <source>
        <dbReference type="ARBA" id="ARBA00022723"/>
    </source>
</evidence>